<comment type="caution">
    <text evidence="2">The sequence shown here is derived from an EMBL/GenBank/DDBJ whole genome shotgun (WGS) entry which is preliminary data.</text>
</comment>
<evidence type="ECO:0000256" key="1">
    <source>
        <dbReference type="SAM" id="Phobius"/>
    </source>
</evidence>
<keyword evidence="1" id="KW-0812">Transmembrane</keyword>
<sequence>MTRPATAGATAGTTLAPRRRHAGRTVLRELPLLPAFILLAAFMLGPIVYALYGSLTNRTM</sequence>
<dbReference type="EMBL" id="AZMM01002413">
    <property type="protein sequence ID" value="ETJ43580.1"/>
    <property type="molecule type" value="Genomic_DNA"/>
</dbReference>
<protein>
    <submittedName>
        <fullName evidence="2">ABC superfamily ATP binding cassette transporter, membrane protein</fullName>
    </submittedName>
</protein>
<gene>
    <name evidence="2" type="ORF">Q604_UNBC02413G0001</name>
</gene>
<name>W1YPA3_9ZZZZ</name>
<proteinExistence type="predicted"/>
<dbReference type="AlphaFoldDB" id="W1YPA3"/>
<reference evidence="2" key="1">
    <citation type="submission" date="2013-12" db="EMBL/GenBank/DDBJ databases">
        <title>A Varibaculum cambriense genome reconstructed from a premature infant gut community with otherwise low bacterial novelty that shifts toward anaerobic metabolism during the third week of life.</title>
        <authorList>
            <person name="Brown C.T."/>
            <person name="Sharon I."/>
            <person name="Thomas B.C."/>
            <person name="Castelle C.J."/>
            <person name="Morowitz M.J."/>
            <person name="Banfield J.F."/>
        </authorList>
    </citation>
    <scope>NUCLEOTIDE SEQUENCE</scope>
</reference>
<feature type="transmembrane region" description="Helical" evidence="1">
    <location>
        <begin position="32"/>
        <end position="52"/>
    </location>
</feature>
<evidence type="ECO:0000313" key="2">
    <source>
        <dbReference type="EMBL" id="ETJ43580.1"/>
    </source>
</evidence>
<keyword evidence="1" id="KW-0472">Membrane</keyword>
<feature type="non-terminal residue" evidence="2">
    <location>
        <position position="60"/>
    </location>
</feature>
<accession>W1YPA3</accession>
<organism evidence="2">
    <name type="scientific">human gut metagenome</name>
    <dbReference type="NCBI Taxonomy" id="408170"/>
    <lineage>
        <taxon>unclassified sequences</taxon>
        <taxon>metagenomes</taxon>
        <taxon>organismal metagenomes</taxon>
    </lineage>
</organism>
<keyword evidence="1" id="KW-1133">Transmembrane helix</keyword>